<dbReference type="AlphaFoldDB" id="A0A4S4D5W0"/>
<keyword evidence="6" id="KW-1185">Reference proteome</keyword>
<evidence type="ECO:0000313" key="5">
    <source>
        <dbReference type="EMBL" id="THF97771.1"/>
    </source>
</evidence>
<evidence type="ECO:0000256" key="3">
    <source>
        <dbReference type="ARBA" id="ARBA00022737"/>
    </source>
</evidence>
<dbReference type="Pfam" id="PF23609">
    <property type="entry name" value="Beta-prop_EIPR1"/>
    <property type="match status" value="1"/>
</dbReference>
<reference evidence="5 6" key="1">
    <citation type="journal article" date="2018" name="Proc. Natl. Acad. Sci. U.S.A.">
        <title>Draft genome sequence of Camellia sinensis var. sinensis provides insights into the evolution of the tea genome and tea quality.</title>
        <authorList>
            <person name="Wei C."/>
            <person name="Yang H."/>
            <person name="Wang S."/>
            <person name="Zhao J."/>
            <person name="Liu C."/>
            <person name="Gao L."/>
            <person name="Xia E."/>
            <person name="Lu Y."/>
            <person name="Tai Y."/>
            <person name="She G."/>
            <person name="Sun J."/>
            <person name="Cao H."/>
            <person name="Tong W."/>
            <person name="Gao Q."/>
            <person name="Li Y."/>
            <person name="Deng W."/>
            <person name="Jiang X."/>
            <person name="Wang W."/>
            <person name="Chen Q."/>
            <person name="Zhang S."/>
            <person name="Li H."/>
            <person name="Wu J."/>
            <person name="Wang P."/>
            <person name="Li P."/>
            <person name="Shi C."/>
            <person name="Zheng F."/>
            <person name="Jian J."/>
            <person name="Huang B."/>
            <person name="Shan D."/>
            <person name="Shi M."/>
            <person name="Fang C."/>
            <person name="Yue Y."/>
            <person name="Li F."/>
            <person name="Li D."/>
            <person name="Wei S."/>
            <person name="Han B."/>
            <person name="Jiang C."/>
            <person name="Yin Y."/>
            <person name="Xia T."/>
            <person name="Zhang Z."/>
            <person name="Bennetzen J.L."/>
            <person name="Zhao S."/>
            <person name="Wan X."/>
        </authorList>
    </citation>
    <scope>NUCLEOTIDE SEQUENCE [LARGE SCALE GENOMIC DNA]</scope>
    <source>
        <strain evidence="6">cv. Shuchazao</strain>
        <tissue evidence="5">Leaf</tissue>
    </source>
</reference>
<comment type="similarity">
    <text evidence="1">Belongs to the WD repeat EIPR1 family.</text>
</comment>
<dbReference type="InterPro" id="IPR015943">
    <property type="entry name" value="WD40/YVTN_repeat-like_dom_sf"/>
</dbReference>
<dbReference type="EMBL" id="SDRB02012430">
    <property type="protein sequence ID" value="THF97771.1"/>
    <property type="molecule type" value="Genomic_DNA"/>
</dbReference>
<comment type="caution">
    <text evidence="5">The sequence shown here is derived from an EMBL/GenBank/DDBJ whole genome shotgun (WGS) entry which is preliminary data.</text>
</comment>
<evidence type="ECO:0000256" key="2">
    <source>
        <dbReference type="ARBA" id="ARBA00022574"/>
    </source>
</evidence>
<dbReference type="InterPro" id="IPR001680">
    <property type="entry name" value="WD40_rpt"/>
</dbReference>
<protein>
    <recommendedName>
        <fullName evidence="4">EIPR1-like beta-propeller domain-containing protein</fullName>
    </recommendedName>
</protein>
<keyword evidence="3" id="KW-0677">Repeat</keyword>
<evidence type="ECO:0000256" key="1">
    <source>
        <dbReference type="ARBA" id="ARBA00005672"/>
    </source>
</evidence>
<evidence type="ECO:0000313" key="6">
    <source>
        <dbReference type="Proteomes" id="UP000306102"/>
    </source>
</evidence>
<dbReference type="Pfam" id="PF00400">
    <property type="entry name" value="WD40"/>
    <property type="match status" value="1"/>
</dbReference>
<dbReference type="InterPro" id="IPR059104">
    <property type="entry name" value="Beta-prop_EIPR1-like"/>
</dbReference>
<dbReference type="Gene3D" id="2.130.10.10">
    <property type="entry name" value="YVTN repeat-like/Quinoprotein amine dehydrogenase"/>
    <property type="match status" value="1"/>
</dbReference>
<proteinExistence type="inferred from homology"/>
<dbReference type="Proteomes" id="UP000306102">
    <property type="component" value="Unassembled WGS sequence"/>
</dbReference>
<dbReference type="InterPro" id="IPR040323">
    <property type="entry name" value="EIPR1"/>
</dbReference>
<name>A0A4S4D5W0_CAMSN</name>
<organism evidence="5 6">
    <name type="scientific">Camellia sinensis var. sinensis</name>
    <name type="common">China tea</name>
    <dbReference type="NCBI Taxonomy" id="542762"/>
    <lineage>
        <taxon>Eukaryota</taxon>
        <taxon>Viridiplantae</taxon>
        <taxon>Streptophyta</taxon>
        <taxon>Embryophyta</taxon>
        <taxon>Tracheophyta</taxon>
        <taxon>Spermatophyta</taxon>
        <taxon>Magnoliopsida</taxon>
        <taxon>eudicotyledons</taxon>
        <taxon>Gunneridae</taxon>
        <taxon>Pentapetalae</taxon>
        <taxon>asterids</taxon>
        <taxon>Ericales</taxon>
        <taxon>Theaceae</taxon>
        <taxon>Camellia</taxon>
    </lineage>
</organism>
<feature type="domain" description="EIPR1-like beta-propeller" evidence="4">
    <location>
        <begin position="62"/>
        <end position="225"/>
    </location>
</feature>
<dbReference type="STRING" id="542762.A0A4S4D5W0"/>
<sequence>MEGTAESIEVKRRCEVDRDSSVADSDDCVAETEMRANRRANSVYSPFGWIVLVRKENSISGLDVYVDEKCTLWWPSGRHDKLISIDEQNLYLWSLDSSKKTVQVQSQESTGMLHYLSGGAWDPHDVNSVASTCESSIQFWDLRTMKKTNSIEHAHVRNVDYDTKKKFILVTAEDESGIHIWDLRMLKVPILELPGHAHWTWAVRCNPEYDGLVLSAGTDSAVNLWMASPPSSDDLSSESLMDSHTRSVDPLLISYSDYEDSVYGLAWSSREPWIFASLSYDGRKDRKLLFLLYVPKAV</sequence>
<gene>
    <name evidence="5" type="ORF">TEA_009500</name>
</gene>
<dbReference type="SUPFAM" id="SSF50978">
    <property type="entry name" value="WD40 repeat-like"/>
    <property type="match status" value="1"/>
</dbReference>
<keyword evidence="2" id="KW-0853">WD repeat</keyword>
<dbReference type="InterPro" id="IPR036322">
    <property type="entry name" value="WD40_repeat_dom_sf"/>
</dbReference>
<evidence type="ECO:0000259" key="4">
    <source>
        <dbReference type="Pfam" id="PF23609"/>
    </source>
</evidence>
<dbReference type="PANTHER" id="PTHR14205:SF15">
    <property type="entry name" value="EARP AND GARP COMPLEX-INTERACTING PROTEIN 1"/>
    <property type="match status" value="1"/>
</dbReference>
<accession>A0A4S4D5W0</accession>
<dbReference type="SMART" id="SM00320">
    <property type="entry name" value="WD40"/>
    <property type="match status" value="4"/>
</dbReference>
<dbReference type="GO" id="GO:0016567">
    <property type="term" value="P:protein ubiquitination"/>
    <property type="evidence" value="ECO:0007669"/>
    <property type="project" value="TreeGrafter"/>
</dbReference>
<dbReference type="PANTHER" id="PTHR14205">
    <property type="entry name" value="WD-REPEAT PROTEIN"/>
    <property type="match status" value="1"/>
</dbReference>